<sequence>MSVNHASFWSPLTKSFERTMTLLLLASRRRLLETCWSDCGGDFKPSLLLHFRW</sequence>
<reference evidence="1 2" key="1">
    <citation type="submission" date="2018-06" db="EMBL/GenBank/DDBJ databases">
        <title>WGS assembly of Brassica rapa FPsc.</title>
        <authorList>
            <person name="Bowman J."/>
            <person name="Kohchi T."/>
            <person name="Yamato K."/>
            <person name="Jenkins J."/>
            <person name="Shu S."/>
            <person name="Ishizaki K."/>
            <person name="Yamaoka S."/>
            <person name="Nishihama R."/>
            <person name="Nakamura Y."/>
            <person name="Berger F."/>
            <person name="Adam C."/>
            <person name="Aki S."/>
            <person name="Althoff F."/>
            <person name="Araki T."/>
            <person name="Arteaga-Vazquez M."/>
            <person name="Balasubrmanian S."/>
            <person name="Bauer D."/>
            <person name="Boehm C."/>
            <person name="Briginshaw L."/>
            <person name="Caballero-Perez J."/>
            <person name="Catarino B."/>
            <person name="Chen F."/>
            <person name="Chiyoda S."/>
            <person name="Chovatia M."/>
            <person name="Davies K."/>
            <person name="Delmans M."/>
            <person name="Demura T."/>
            <person name="Dierschke T."/>
            <person name="Dolan L."/>
            <person name="Dorantes-Acosta A."/>
            <person name="Eklund D."/>
            <person name="Florent S."/>
            <person name="Flores-Sandoval E."/>
            <person name="Fujiyama A."/>
            <person name="Fukuzawa H."/>
            <person name="Galik B."/>
            <person name="Grimanelli D."/>
            <person name="Grimwood J."/>
            <person name="Grossniklaus U."/>
            <person name="Hamada T."/>
            <person name="Haseloff J."/>
            <person name="Hetherington A."/>
            <person name="Higo A."/>
            <person name="Hirakawa Y."/>
            <person name="Hundley H."/>
            <person name="Ikeda Y."/>
            <person name="Inoue K."/>
            <person name="Inoue S."/>
            <person name="Ishida S."/>
            <person name="Jia Q."/>
            <person name="Kakita M."/>
            <person name="Kanazawa T."/>
            <person name="Kawai Y."/>
            <person name="Kawashima T."/>
            <person name="Kennedy M."/>
            <person name="Kinose K."/>
            <person name="Kinoshita T."/>
            <person name="Kohara Y."/>
            <person name="Koide E."/>
            <person name="Komatsu K."/>
            <person name="Kopischke S."/>
            <person name="Kubo M."/>
            <person name="Kyozuka J."/>
            <person name="Lagercrantz U."/>
            <person name="Lin S."/>
            <person name="Lindquist E."/>
            <person name="Lipzen A."/>
            <person name="Lu C."/>
            <person name="Luna E."/>
            <person name="Martienssen R."/>
            <person name="Minamino N."/>
            <person name="Mizutani M."/>
            <person name="Mizutani M."/>
            <person name="Mochizuki N."/>
            <person name="Monte I."/>
            <person name="Mosher R."/>
            <person name="Nagasaki H."/>
            <person name="Nakagami H."/>
            <person name="Naramoto S."/>
            <person name="Nishitani K."/>
            <person name="Ohtani M."/>
            <person name="Okamoto T."/>
            <person name="Okumura M."/>
            <person name="Phillips J."/>
            <person name="Pollak B."/>
            <person name="Reinders A."/>
            <person name="Roevekamp M."/>
            <person name="Sano R."/>
            <person name="Sawa S."/>
            <person name="Schmid M."/>
            <person name="Shirakawa M."/>
            <person name="Solano R."/>
            <person name="Spunde A."/>
            <person name="Suetsugu N."/>
            <person name="Sugano S."/>
            <person name="Sugiyama A."/>
            <person name="Sun R."/>
            <person name="Suzuki Y."/>
            <person name="Takenaka M."/>
            <person name="Takezawa D."/>
            <person name="Tomogane H."/>
            <person name="Tsuzuki M."/>
            <person name="Ueda T."/>
            <person name="Umeda M."/>
            <person name="Ward J."/>
            <person name="Watanabe Y."/>
            <person name="Yazaki K."/>
            <person name="Yokoyama R."/>
            <person name="Yoshitake Y."/>
            <person name="Yotsui I."/>
            <person name="Zachgo S."/>
            <person name="Schmutz J."/>
        </authorList>
    </citation>
    <scope>NUCLEOTIDE SEQUENCE [LARGE SCALE GENOMIC DNA]</scope>
    <source>
        <strain evidence="2">cv. B-3</strain>
    </source>
</reference>
<dbReference type="Proteomes" id="UP000264353">
    <property type="component" value="Chromosome A9"/>
</dbReference>
<proteinExistence type="predicted"/>
<evidence type="ECO:0000313" key="2">
    <source>
        <dbReference type="Proteomes" id="UP000264353"/>
    </source>
</evidence>
<dbReference type="EMBL" id="CM010636">
    <property type="protein sequence ID" value="RID46140.1"/>
    <property type="molecule type" value="Genomic_DNA"/>
</dbReference>
<dbReference type="AlphaFoldDB" id="A0A397Y5I9"/>
<protein>
    <submittedName>
        <fullName evidence="1">Uncharacterized protein</fullName>
    </submittedName>
</protein>
<name>A0A397Y5I9_BRACM</name>
<accession>A0A397Y5I9</accession>
<evidence type="ECO:0000313" key="1">
    <source>
        <dbReference type="EMBL" id="RID46140.1"/>
    </source>
</evidence>
<gene>
    <name evidence="1" type="ORF">BRARA_I02821</name>
</gene>
<organism evidence="1 2">
    <name type="scientific">Brassica campestris</name>
    <name type="common">Field mustard</name>
    <dbReference type="NCBI Taxonomy" id="3711"/>
    <lineage>
        <taxon>Eukaryota</taxon>
        <taxon>Viridiplantae</taxon>
        <taxon>Streptophyta</taxon>
        <taxon>Embryophyta</taxon>
        <taxon>Tracheophyta</taxon>
        <taxon>Spermatophyta</taxon>
        <taxon>Magnoliopsida</taxon>
        <taxon>eudicotyledons</taxon>
        <taxon>Gunneridae</taxon>
        <taxon>Pentapetalae</taxon>
        <taxon>rosids</taxon>
        <taxon>malvids</taxon>
        <taxon>Brassicales</taxon>
        <taxon>Brassicaceae</taxon>
        <taxon>Brassiceae</taxon>
        <taxon>Brassica</taxon>
    </lineage>
</organism>